<keyword evidence="1" id="KW-0472">Membrane</keyword>
<proteinExistence type="predicted"/>
<keyword evidence="1" id="KW-0812">Transmembrane</keyword>
<reference evidence="2" key="2">
    <citation type="journal article" date="2015" name="Data Brief">
        <title>Shoot transcriptome of the giant reed, Arundo donax.</title>
        <authorList>
            <person name="Barrero R.A."/>
            <person name="Guerrero F.D."/>
            <person name="Moolhuijzen P."/>
            <person name="Goolsby J.A."/>
            <person name="Tidwell J."/>
            <person name="Bellgard S.E."/>
            <person name="Bellgard M.I."/>
        </authorList>
    </citation>
    <scope>NUCLEOTIDE SEQUENCE</scope>
    <source>
        <tissue evidence="2">Shoot tissue taken approximately 20 cm above the soil surface</tissue>
    </source>
</reference>
<organism evidence="2">
    <name type="scientific">Arundo donax</name>
    <name type="common">Giant reed</name>
    <name type="synonym">Donax arundinaceus</name>
    <dbReference type="NCBI Taxonomy" id="35708"/>
    <lineage>
        <taxon>Eukaryota</taxon>
        <taxon>Viridiplantae</taxon>
        <taxon>Streptophyta</taxon>
        <taxon>Embryophyta</taxon>
        <taxon>Tracheophyta</taxon>
        <taxon>Spermatophyta</taxon>
        <taxon>Magnoliopsida</taxon>
        <taxon>Liliopsida</taxon>
        <taxon>Poales</taxon>
        <taxon>Poaceae</taxon>
        <taxon>PACMAD clade</taxon>
        <taxon>Arundinoideae</taxon>
        <taxon>Arundineae</taxon>
        <taxon>Arundo</taxon>
    </lineage>
</organism>
<dbReference type="EMBL" id="GBRH01205243">
    <property type="protein sequence ID" value="JAD92652.1"/>
    <property type="molecule type" value="Transcribed_RNA"/>
</dbReference>
<accession>A0A0A9E9L1</accession>
<sequence length="31" mass="3596">MLCIKIDHVNGQLSFHAIFLVLYLLPFACLY</sequence>
<reference evidence="2" key="1">
    <citation type="submission" date="2014-09" db="EMBL/GenBank/DDBJ databases">
        <authorList>
            <person name="Magalhaes I.L.F."/>
            <person name="Oliveira U."/>
            <person name="Santos F.R."/>
            <person name="Vidigal T.H.D.A."/>
            <person name="Brescovit A.D."/>
            <person name="Santos A.J."/>
        </authorList>
    </citation>
    <scope>NUCLEOTIDE SEQUENCE</scope>
    <source>
        <tissue evidence="2">Shoot tissue taken approximately 20 cm above the soil surface</tissue>
    </source>
</reference>
<protein>
    <submittedName>
        <fullName evidence="2">Uncharacterized protein</fullName>
    </submittedName>
</protein>
<evidence type="ECO:0000256" key="1">
    <source>
        <dbReference type="SAM" id="Phobius"/>
    </source>
</evidence>
<feature type="transmembrane region" description="Helical" evidence="1">
    <location>
        <begin position="12"/>
        <end position="30"/>
    </location>
</feature>
<evidence type="ECO:0000313" key="2">
    <source>
        <dbReference type="EMBL" id="JAD92652.1"/>
    </source>
</evidence>
<keyword evidence="1" id="KW-1133">Transmembrane helix</keyword>
<dbReference type="AlphaFoldDB" id="A0A0A9E9L1"/>
<name>A0A0A9E9L1_ARUDO</name>